<dbReference type="STRING" id="77044.A0A1S8A755"/>
<evidence type="ECO:0000313" key="1">
    <source>
        <dbReference type="EMBL" id="GAW25928.1"/>
    </source>
</evidence>
<dbReference type="EMBL" id="DF977461">
    <property type="protein sequence ID" value="GAW25928.1"/>
    <property type="molecule type" value="Genomic_DNA"/>
</dbReference>
<reference evidence="1" key="1">
    <citation type="submission" date="2016-03" db="EMBL/GenBank/DDBJ databases">
        <title>Draft genome sequence of Rosellinia necatrix.</title>
        <authorList>
            <person name="Kanematsu S."/>
        </authorList>
    </citation>
    <scope>NUCLEOTIDE SEQUENCE [LARGE SCALE GENOMIC DNA]</scope>
    <source>
        <strain evidence="1">W97</strain>
    </source>
</reference>
<name>A0A1S8A755_ROSNE</name>
<dbReference type="Proteomes" id="UP000054516">
    <property type="component" value="Unassembled WGS sequence"/>
</dbReference>
<proteinExistence type="predicted"/>
<accession>A0A1S8A755</accession>
<keyword evidence="2" id="KW-1185">Reference proteome</keyword>
<organism evidence="1">
    <name type="scientific">Rosellinia necatrix</name>
    <name type="common">White root-rot fungus</name>
    <dbReference type="NCBI Taxonomy" id="77044"/>
    <lineage>
        <taxon>Eukaryota</taxon>
        <taxon>Fungi</taxon>
        <taxon>Dikarya</taxon>
        <taxon>Ascomycota</taxon>
        <taxon>Pezizomycotina</taxon>
        <taxon>Sordariomycetes</taxon>
        <taxon>Xylariomycetidae</taxon>
        <taxon>Xylariales</taxon>
        <taxon>Xylariaceae</taxon>
        <taxon>Rosellinia</taxon>
    </lineage>
</organism>
<protein>
    <submittedName>
        <fullName evidence="1">Uncharacterized protein</fullName>
    </submittedName>
</protein>
<evidence type="ECO:0000313" key="2">
    <source>
        <dbReference type="Proteomes" id="UP000054516"/>
    </source>
</evidence>
<dbReference type="OrthoDB" id="270167at2759"/>
<sequence length="129" mass="15760">MNDMKPHDESDDYDKSLHEIATRHGKSIISLLLDIQELQVQQQKFFRFVRHLECFCLDRKHEQPRYSNKLQHERHMKRTPVFRRRINALKDGEFVAISYTWRPSNDDENCKLRYKVQDRRGKWFPRSTV</sequence>
<gene>
    <name evidence="1" type="ORF">SAMD00023353_1600380</name>
</gene>
<dbReference type="AlphaFoldDB" id="A0A1S8A755"/>